<name>A0A0A9XPH4_LYGHE</name>
<dbReference type="EMBL" id="GBHO01022881">
    <property type="protein sequence ID" value="JAG20723.1"/>
    <property type="molecule type" value="Transcribed_RNA"/>
</dbReference>
<reference evidence="1" key="1">
    <citation type="journal article" date="2014" name="PLoS ONE">
        <title>Transcriptome-Based Identification of ABC Transporters in the Western Tarnished Plant Bug Lygus hesperus.</title>
        <authorList>
            <person name="Hull J.J."/>
            <person name="Chaney K."/>
            <person name="Geib S.M."/>
            <person name="Fabrick J.A."/>
            <person name="Brent C.S."/>
            <person name="Walsh D."/>
            <person name="Lavine L.C."/>
        </authorList>
    </citation>
    <scope>NUCLEOTIDE SEQUENCE</scope>
</reference>
<sequence length="154" mass="17287">MNTTYPQAMMPSKPPEQINCATFIHGFPCHSVHLVLPDSHALPQTPRPQASVAVTFARPSLHDSETTELVHNVTKPQAGHVFVPDETTYAERVEVTAALHRVFVAKYGSWLPEQYDAATKLCNVIAAMLNETTEMKMKCLEANFLPLYGCLWYW</sequence>
<gene>
    <name evidence="1" type="primary">adk_11</name>
    <name evidence="1" type="ORF">CM83_33233</name>
    <name evidence="2" type="ORF">g.22043</name>
</gene>
<proteinExistence type="predicted"/>
<reference evidence="2" key="3">
    <citation type="journal article" date="2016" name="Gigascience">
        <title>De novo construction of an expanded transcriptome assembly for the western tarnished plant bug, Lygus hesperus.</title>
        <authorList>
            <person name="Tassone E.E."/>
            <person name="Geib S.M."/>
            <person name="Hall B."/>
            <person name="Fabrick J.A."/>
            <person name="Brent C.S."/>
            <person name="Hull J.J."/>
        </authorList>
    </citation>
    <scope>NUCLEOTIDE SEQUENCE</scope>
</reference>
<dbReference type="EMBL" id="GDHC01002187">
    <property type="protein sequence ID" value="JAQ16442.1"/>
    <property type="molecule type" value="Transcribed_RNA"/>
</dbReference>
<keyword evidence="1" id="KW-0418">Kinase</keyword>
<reference evidence="1" key="2">
    <citation type="submission" date="2014-07" db="EMBL/GenBank/DDBJ databases">
        <authorList>
            <person name="Hull J."/>
        </authorList>
    </citation>
    <scope>NUCLEOTIDE SEQUENCE</scope>
</reference>
<organism evidence="1">
    <name type="scientific">Lygus hesperus</name>
    <name type="common">Western plant bug</name>
    <dbReference type="NCBI Taxonomy" id="30085"/>
    <lineage>
        <taxon>Eukaryota</taxon>
        <taxon>Metazoa</taxon>
        <taxon>Ecdysozoa</taxon>
        <taxon>Arthropoda</taxon>
        <taxon>Hexapoda</taxon>
        <taxon>Insecta</taxon>
        <taxon>Pterygota</taxon>
        <taxon>Neoptera</taxon>
        <taxon>Paraneoptera</taxon>
        <taxon>Hemiptera</taxon>
        <taxon>Heteroptera</taxon>
        <taxon>Panheteroptera</taxon>
        <taxon>Cimicomorpha</taxon>
        <taxon>Miridae</taxon>
        <taxon>Mirini</taxon>
        <taxon>Lygus</taxon>
    </lineage>
</organism>
<dbReference type="GO" id="GO:0016301">
    <property type="term" value="F:kinase activity"/>
    <property type="evidence" value="ECO:0007669"/>
    <property type="project" value="UniProtKB-KW"/>
</dbReference>
<keyword evidence="1" id="KW-0808">Transferase</keyword>
<evidence type="ECO:0000313" key="2">
    <source>
        <dbReference type="EMBL" id="JAQ16442.1"/>
    </source>
</evidence>
<evidence type="ECO:0000313" key="1">
    <source>
        <dbReference type="EMBL" id="JAG20723.1"/>
    </source>
</evidence>
<accession>A0A0A9XPH4</accession>
<protein>
    <submittedName>
        <fullName evidence="1">Adenylate kinase</fullName>
    </submittedName>
</protein>
<dbReference type="AlphaFoldDB" id="A0A0A9XPH4"/>